<evidence type="ECO:0000256" key="1">
    <source>
        <dbReference type="SAM" id="MobiDB-lite"/>
    </source>
</evidence>
<comment type="caution">
    <text evidence="4">The sequence shown here is derived from an EMBL/GenBank/DDBJ whole genome shotgun (WGS) entry which is preliminary data.</text>
</comment>
<keyword evidence="2" id="KW-0732">Signal</keyword>
<dbReference type="InterPro" id="IPR009739">
    <property type="entry name" value="LprI-like_N"/>
</dbReference>
<dbReference type="Gene3D" id="1.20.1270.180">
    <property type="match status" value="1"/>
</dbReference>
<evidence type="ECO:0000256" key="2">
    <source>
        <dbReference type="SAM" id="SignalP"/>
    </source>
</evidence>
<dbReference type="Pfam" id="PF07007">
    <property type="entry name" value="LprI"/>
    <property type="match status" value="1"/>
</dbReference>
<protein>
    <submittedName>
        <fullName evidence="4">DUF1311 domain-containing protein</fullName>
    </submittedName>
</protein>
<evidence type="ECO:0000313" key="5">
    <source>
        <dbReference type="Proteomes" id="UP000248887"/>
    </source>
</evidence>
<dbReference type="EMBL" id="QFQD01000002">
    <property type="protein sequence ID" value="PZQ85750.1"/>
    <property type="molecule type" value="Genomic_DNA"/>
</dbReference>
<feature type="region of interest" description="Disordered" evidence="1">
    <location>
        <begin position="156"/>
        <end position="203"/>
    </location>
</feature>
<feature type="chain" id="PRO_5015899574" evidence="2">
    <location>
        <begin position="22"/>
        <end position="203"/>
    </location>
</feature>
<gene>
    <name evidence="4" type="ORF">DI549_01395</name>
</gene>
<name>A0A2W5THT8_ANCNO</name>
<evidence type="ECO:0000259" key="3">
    <source>
        <dbReference type="Pfam" id="PF07007"/>
    </source>
</evidence>
<reference evidence="4 5" key="1">
    <citation type="submission" date="2017-08" db="EMBL/GenBank/DDBJ databases">
        <title>Infants hospitalized years apart are colonized by the same room-sourced microbial strains.</title>
        <authorList>
            <person name="Brooks B."/>
            <person name="Olm M.R."/>
            <person name="Firek B.A."/>
            <person name="Baker R."/>
            <person name="Thomas B.C."/>
            <person name="Morowitz M.J."/>
            <person name="Banfield J.F."/>
        </authorList>
    </citation>
    <scope>NUCLEOTIDE SEQUENCE [LARGE SCALE GENOMIC DNA]</scope>
    <source>
        <strain evidence="4">S2_005_001_R2_27</strain>
    </source>
</reference>
<feature type="signal peptide" evidence="2">
    <location>
        <begin position="1"/>
        <end position="21"/>
    </location>
</feature>
<evidence type="ECO:0000313" key="4">
    <source>
        <dbReference type="EMBL" id="PZQ85750.1"/>
    </source>
</evidence>
<sequence>MPLAVVPLLTRTLLLAPFVLAALPAQGQEPGACVRGTGEPRAYLDCLSREQRASERRVVHAVAAAGKAIEARPELQPAQRRRWIGLLEEAQGRFVSWRDFECQSIAPYEGGGGQKTIGGRLGGVGVLEQRMTCLIGLNQARAADIERRYALPAYIPEPEPVPPPPAAPSEATAAPSATGAGSTQGAPPLSGPVRIIELPVQPQ</sequence>
<feature type="compositionally biased region" description="Pro residues" evidence="1">
    <location>
        <begin position="156"/>
        <end position="167"/>
    </location>
</feature>
<dbReference type="AlphaFoldDB" id="A0A2W5THT8"/>
<proteinExistence type="predicted"/>
<organism evidence="4 5">
    <name type="scientific">Ancylobacter novellus</name>
    <name type="common">Thiobacillus novellus</name>
    <dbReference type="NCBI Taxonomy" id="921"/>
    <lineage>
        <taxon>Bacteria</taxon>
        <taxon>Pseudomonadati</taxon>
        <taxon>Pseudomonadota</taxon>
        <taxon>Alphaproteobacteria</taxon>
        <taxon>Hyphomicrobiales</taxon>
        <taxon>Xanthobacteraceae</taxon>
        <taxon>Ancylobacter</taxon>
    </lineage>
</organism>
<feature type="domain" description="Lysozyme inhibitor LprI-like N-terminal" evidence="3">
    <location>
        <begin position="43"/>
        <end position="143"/>
    </location>
</feature>
<feature type="compositionally biased region" description="Low complexity" evidence="1">
    <location>
        <begin position="168"/>
        <end position="188"/>
    </location>
</feature>
<dbReference type="Proteomes" id="UP000248887">
    <property type="component" value="Unassembled WGS sequence"/>
</dbReference>
<accession>A0A2W5THT8</accession>